<dbReference type="InterPro" id="IPR032675">
    <property type="entry name" value="LRR_dom_sf"/>
</dbReference>
<dbReference type="RefSeq" id="WP_163805621.1">
    <property type="nucleotide sequence ID" value="NZ_AP022620.1"/>
</dbReference>
<organism evidence="1 2">
    <name type="scientific">Mycolicibacterium anyangense</name>
    <dbReference type="NCBI Taxonomy" id="1431246"/>
    <lineage>
        <taxon>Bacteria</taxon>
        <taxon>Bacillati</taxon>
        <taxon>Actinomycetota</taxon>
        <taxon>Actinomycetes</taxon>
        <taxon>Mycobacteriales</taxon>
        <taxon>Mycobacteriaceae</taxon>
        <taxon>Mycolicibacterium</taxon>
    </lineage>
</organism>
<reference evidence="1 2" key="1">
    <citation type="journal article" date="2019" name="Emerg. Microbes Infect.">
        <title>Comprehensive subspecies identification of 175 nontuberculous mycobacteria species based on 7547 genomic profiles.</title>
        <authorList>
            <person name="Matsumoto Y."/>
            <person name="Kinjo T."/>
            <person name="Motooka D."/>
            <person name="Nabeya D."/>
            <person name="Jung N."/>
            <person name="Uechi K."/>
            <person name="Horii T."/>
            <person name="Iida T."/>
            <person name="Fujita J."/>
            <person name="Nakamura S."/>
        </authorList>
    </citation>
    <scope>NUCLEOTIDE SEQUENCE [LARGE SCALE GENOMIC DNA]</scope>
    <source>
        <strain evidence="1 2">JCM 30275</strain>
    </source>
</reference>
<sequence length="289" mass="32264">MGKEYNREVTSPLTPQMLEPMPEDCLGILFSEPLADEEYRALAAVLERQPDKKLYALQLSSAPHPITSLGFLRHFPNLERFTCNLHPLESFDGIQSLRHVKKLTVMRPDAKLSAAPLGELVTLRELWLDGHYRDLSALANLTSVTYAKMGYAGKLPDLSFLPPSVTKFSMNLGSITNIDALAALPNLTWLAFHKVRSLADLTSLAKATSLEYLYFAGLTSVTDLFDMSELTQLAELHIHGLTHLRELRTVLTAPKLRKLSVTDLPALQANSWHDTCTGWLAQGKPPFWQ</sequence>
<evidence type="ECO:0008006" key="3">
    <source>
        <dbReference type="Google" id="ProtNLM"/>
    </source>
</evidence>
<protein>
    <recommendedName>
        <fullName evidence="3">Internalin-A</fullName>
    </recommendedName>
</protein>
<evidence type="ECO:0000313" key="1">
    <source>
        <dbReference type="EMBL" id="BBZ78472.1"/>
    </source>
</evidence>
<name>A0A6N4WEV3_9MYCO</name>
<dbReference type="Proteomes" id="UP000467249">
    <property type="component" value="Chromosome"/>
</dbReference>
<proteinExistence type="predicted"/>
<accession>A0A6N4WEV3</accession>
<gene>
    <name evidence="1" type="ORF">MANY_38090</name>
</gene>
<keyword evidence="2" id="KW-1185">Reference proteome</keyword>
<evidence type="ECO:0000313" key="2">
    <source>
        <dbReference type="Proteomes" id="UP000467249"/>
    </source>
</evidence>
<dbReference type="EMBL" id="AP022620">
    <property type="protein sequence ID" value="BBZ78472.1"/>
    <property type="molecule type" value="Genomic_DNA"/>
</dbReference>
<dbReference type="SUPFAM" id="SSF52058">
    <property type="entry name" value="L domain-like"/>
    <property type="match status" value="1"/>
</dbReference>
<dbReference type="AlphaFoldDB" id="A0A6N4WEV3"/>
<dbReference type="Gene3D" id="3.80.10.10">
    <property type="entry name" value="Ribonuclease Inhibitor"/>
    <property type="match status" value="1"/>
</dbReference>
<dbReference type="KEGG" id="many:MANY_38090"/>